<evidence type="ECO:0000256" key="1">
    <source>
        <dbReference type="ARBA" id="ARBA00000868"/>
    </source>
</evidence>
<sequence length="180" mass="19156">MSSEDKLKLISDSIRVVPDFPKPGIQFQDVTTILLNPEAFQATTDLLKEHCAGLNIDVIAGFEARGLIFGAPLALALNVPFVPLRKPGKLPGETVSVEYKTEYSTDKIEMHTGAVKPGQRVLLIDDLIATGGTLVAGAELIRKVGAEAVEAACVIELPELEGRSKLGGLPLFVLVQKAGI</sequence>
<comment type="subcellular location">
    <subcellularLocation>
        <location evidence="2">Cytoplasm</location>
    </subcellularLocation>
</comment>
<dbReference type="GO" id="GO:0006166">
    <property type="term" value="P:purine ribonucleoside salvage"/>
    <property type="evidence" value="ECO:0007669"/>
    <property type="project" value="UniProtKB-KW"/>
</dbReference>
<feature type="domain" description="Phosphoribosyltransferase" evidence="11">
    <location>
        <begin position="30"/>
        <end position="161"/>
    </location>
</feature>
<dbReference type="NCBIfam" id="NF002636">
    <property type="entry name" value="PRK02304.1-5"/>
    <property type="match status" value="1"/>
</dbReference>
<dbReference type="Pfam" id="PF00156">
    <property type="entry name" value="Pribosyltran"/>
    <property type="match status" value="1"/>
</dbReference>
<dbReference type="Proteomes" id="UP001255856">
    <property type="component" value="Unassembled WGS sequence"/>
</dbReference>
<dbReference type="InterPro" id="IPR029057">
    <property type="entry name" value="PRTase-like"/>
</dbReference>
<dbReference type="InterPro" id="IPR050120">
    <property type="entry name" value="Adenine_PRTase"/>
</dbReference>
<dbReference type="Gene3D" id="3.40.50.2020">
    <property type="match status" value="1"/>
</dbReference>
<proteinExistence type="inferred from homology"/>
<evidence type="ECO:0000256" key="10">
    <source>
        <dbReference type="ARBA" id="ARBA00022726"/>
    </source>
</evidence>
<evidence type="ECO:0000256" key="2">
    <source>
        <dbReference type="ARBA" id="ARBA00004496"/>
    </source>
</evidence>
<reference evidence="12" key="1">
    <citation type="submission" date="2021-01" db="EMBL/GenBank/DDBJ databases">
        <authorList>
            <person name="Eckstrom K.M.E."/>
        </authorList>
    </citation>
    <scope>NUCLEOTIDE SEQUENCE</scope>
    <source>
        <strain evidence="12">UVCC 0001</strain>
    </source>
</reference>
<comment type="similarity">
    <text evidence="4">Belongs to the purine/pyrimidine phosphoribosyltransferase family.</text>
</comment>
<evidence type="ECO:0000256" key="8">
    <source>
        <dbReference type="ARBA" id="ARBA00022676"/>
    </source>
</evidence>
<dbReference type="CDD" id="cd06223">
    <property type="entry name" value="PRTases_typeI"/>
    <property type="match status" value="1"/>
</dbReference>
<dbReference type="GO" id="GO:0005829">
    <property type="term" value="C:cytosol"/>
    <property type="evidence" value="ECO:0007669"/>
    <property type="project" value="TreeGrafter"/>
</dbReference>
<dbReference type="GO" id="GO:0006168">
    <property type="term" value="P:adenine salvage"/>
    <property type="evidence" value="ECO:0007669"/>
    <property type="project" value="InterPro"/>
</dbReference>
<dbReference type="NCBIfam" id="TIGR01090">
    <property type="entry name" value="apt"/>
    <property type="match status" value="1"/>
</dbReference>
<evidence type="ECO:0000256" key="5">
    <source>
        <dbReference type="ARBA" id="ARBA00011738"/>
    </source>
</evidence>
<keyword evidence="8 12" id="KW-0328">Glycosyltransferase</keyword>
<dbReference type="InterPro" id="IPR000836">
    <property type="entry name" value="PRTase_dom"/>
</dbReference>
<dbReference type="FunFam" id="3.40.50.2020:FF:000021">
    <property type="entry name" value="Adenine phosphoribosyltransferase"/>
    <property type="match status" value="1"/>
</dbReference>
<evidence type="ECO:0000313" key="13">
    <source>
        <dbReference type="Proteomes" id="UP001255856"/>
    </source>
</evidence>
<keyword evidence="9" id="KW-0808">Transferase</keyword>
<protein>
    <recommendedName>
        <fullName evidence="6">adenine phosphoribosyltransferase</fullName>
        <ecNumber evidence="6">2.4.2.7</ecNumber>
    </recommendedName>
</protein>
<dbReference type="HAMAP" id="MF_00004">
    <property type="entry name" value="Aden_phosphoribosyltr"/>
    <property type="match status" value="1"/>
</dbReference>
<accession>A0AAD9IGR3</accession>
<evidence type="ECO:0000256" key="9">
    <source>
        <dbReference type="ARBA" id="ARBA00022679"/>
    </source>
</evidence>
<organism evidence="12 13">
    <name type="scientific">Prototheca wickerhamii</name>
    <dbReference type="NCBI Taxonomy" id="3111"/>
    <lineage>
        <taxon>Eukaryota</taxon>
        <taxon>Viridiplantae</taxon>
        <taxon>Chlorophyta</taxon>
        <taxon>core chlorophytes</taxon>
        <taxon>Trebouxiophyceae</taxon>
        <taxon>Chlorellales</taxon>
        <taxon>Chlorellaceae</taxon>
        <taxon>Prototheca</taxon>
    </lineage>
</organism>
<comment type="pathway">
    <text evidence="3">Purine metabolism; AMP biosynthesis via salvage pathway; AMP from adenine: step 1/1.</text>
</comment>
<name>A0AAD9IGR3_PROWI</name>
<evidence type="ECO:0000256" key="6">
    <source>
        <dbReference type="ARBA" id="ARBA00011893"/>
    </source>
</evidence>
<evidence type="ECO:0000256" key="4">
    <source>
        <dbReference type="ARBA" id="ARBA00008391"/>
    </source>
</evidence>
<keyword evidence="10" id="KW-0660">Purine salvage</keyword>
<dbReference type="PANTHER" id="PTHR11776">
    <property type="entry name" value="ADENINE PHOSPHORIBOSYLTRANSFERASE"/>
    <property type="match status" value="1"/>
</dbReference>
<dbReference type="GO" id="GO:0003999">
    <property type="term" value="F:adenine phosphoribosyltransferase activity"/>
    <property type="evidence" value="ECO:0007669"/>
    <property type="project" value="UniProtKB-EC"/>
</dbReference>
<keyword evidence="13" id="KW-1185">Reference proteome</keyword>
<comment type="catalytic activity">
    <reaction evidence="1">
        <text>AMP + diphosphate = 5-phospho-alpha-D-ribose 1-diphosphate + adenine</text>
        <dbReference type="Rhea" id="RHEA:16609"/>
        <dbReference type="ChEBI" id="CHEBI:16708"/>
        <dbReference type="ChEBI" id="CHEBI:33019"/>
        <dbReference type="ChEBI" id="CHEBI:58017"/>
        <dbReference type="ChEBI" id="CHEBI:456215"/>
        <dbReference type="EC" id="2.4.2.7"/>
    </reaction>
</comment>
<dbReference type="NCBIfam" id="NF002634">
    <property type="entry name" value="PRK02304.1-3"/>
    <property type="match status" value="1"/>
</dbReference>
<dbReference type="AlphaFoldDB" id="A0AAD9IGR3"/>
<comment type="caution">
    <text evidence="12">The sequence shown here is derived from an EMBL/GenBank/DDBJ whole genome shotgun (WGS) entry which is preliminary data.</text>
</comment>
<evidence type="ECO:0000256" key="7">
    <source>
        <dbReference type="ARBA" id="ARBA00022490"/>
    </source>
</evidence>
<comment type="subunit">
    <text evidence="5">Homodimer.</text>
</comment>
<dbReference type="InterPro" id="IPR005764">
    <property type="entry name" value="Ade_phspho_trans"/>
</dbReference>
<dbReference type="PANTHER" id="PTHR11776:SF7">
    <property type="entry name" value="PHOSPHORIBOSYLTRANSFERASE DOMAIN-CONTAINING PROTEIN"/>
    <property type="match status" value="1"/>
</dbReference>
<evidence type="ECO:0000259" key="11">
    <source>
        <dbReference type="Pfam" id="PF00156"/>
    </source>
</evidence>
<gene>
    <name evidence="12" type="primary">APT1</name>
    <name evidence="12" type="ORF">QBZ16_004912</name>
</gene>
<dbReference type="EMBL" id="JASFZW010000007">
    <property type="protein sequence ID" value="KAK2077278.1"/>
    <property type="molecule type" value="Genomic_DNA"/>
</dbReference>
<evidence type="ECO:0000256" key="3">
    <source>
        <dbReference type="ARBA" id="ARBA00004659"/>
    </source>
</evidence>
<dbReference type="EC" id="2.4.2.7" evidence="6"/>
<evidence type="ECO:0000313" key="12">
    <source>
        <dbReference type="EMBL" id="KAK2077278.1"/>
    </source>
</evidence>
<dbReference type="SUPFAM" id="SSF53271">
    <property type="entry name" value="PRTase-like"/>
    <property type="match status" value="1"/>
</dbReference>
<keyword evidence="7" id="KW-0963">Cytoplasm</keyword>